<evidence type="ECO:0000313" key="3">
    <source>
        <dbReference type="Proteomes" id="UP001515480"/>
    </source>
</evidence>
<evidence type="ECO:0000256" key="1">
    <source>
        <dbReference type="SAM" id="MobiDB-lite"/>
    </source>
</evidence>
<feature type="region of interest" description="Disordered" evidence="1">
    <location>
        <begin position="1"/>
        <end position="105"/>
    </location>
</feature>
<dbReference type="EMBL" id="JBGBPQ010000015">
    <property type="protein sequence ID" value="KAL1510335.1"/>
    <property type="molecule type" value="Genomic_DNA"/>
</dbReference>
<organism evidence="2 3">
    <name type="scientific">Prymnesium parvum</name>
    <name type="common">Toxic golden alga</name>
    <dbReference type="NCBI Taxonomy" id="97485"/>
    <lineage>
        <taxon>Eukaryota</taxon>
        <taxon>Haptista</taxon>
        <taxon>Haptophyta</taxon>
        <taxon>Prymnesiophyceae</taxon>
        <taxon>Prymnesiales</taxon>
        <taxon>Prymnesiaceae</taxon>
        <taxon>Prymnesium</taxon>
    </lineage>
</organism>
<name>A0AB34J1D7_PRYPA</name>
<evidence type="ECO:0000313" key="2">
    <source>
        <dbReference type="EMBL" id="KAL1510335.1"/>
    </source>
</evidence>
<feature type="region of interest" description="Disordered" evidence="1">
    <location>
        <begin position="309"/>
        <end position="339"/>
    </location>
</feature>
<reference evidence="2 3" key="1">
    <citation type="journal article" date="2024" name="Science">
        <title>Giant polyketide synthase enzymes in the biosynthesis of giant marine polyether toxins.</title>
        <authorList>
            <person name="Fallon T.R."/>
            <person name="Shende V.V."/>
            <person name="Wierzbicki I.H."/>
            <person name="Pendleton A.L."/>
            <person name="Watervoot N.F."/>
            <person name="Auber R.P."/>
            <person name="Gonzalez D.J."/>
            <person name="Wisecaver J.H."/>
            <person name="Moore B.S."/>
        </authorList>
    </citation>
    <scope>NUCLEOTIDE SEQUENCE [LARGE SCALE GENOMIC DNA]</scope>
    <source>
        <strain evidence="2 3">12B1</strain>
    </source>
</reference>
<feature type="compositionally biased region" description="Basic and acidic residues" evidence="1">
    <location>
        <begin position="75"/>
        <end position="85"/>
    </location>
</feature>
<comment type="caution">
    <text evidence="2">The sequence shown here is derived from an EMBL/GenBank/DDBJ whole genome shotgun (WGS) entry which is preliminary data.</text>
</comment>
<feature type="compositionally biased region" description="Polar residues" evidence="1">
    <location>
        <begin position="45"/>
        <end position="58"/>
    </location>
</feature>
<feature type="compositionally biased region" description="Polar residues" evidence="1">
    <location>
        <begin position="315"/>
        <end position="327"/>
    </location>
</feature>
<accession>A0AB34J1D7</accession>
<gene>
    <name evidence="2" type="ORF">AB1Y20_006651</name>
</gene>
<keyword evidence="3" id="KW-1185">Reference proteome</keyword>
<dbReference type="Proteomes" id="UP001515480">
    <property type="component" value="Unassembled WGS sequence"/>
</dbReference>
<protein>
    <submittedName>
        <fullName evidence="2">Uncharacterized protein</fullName>
    </submittedName>
</protein>
<sequence>MRKSVGMNMSSSSEDEDDSPPRRRAQHRMRNEHVERAFSEKPCGTLSTRKGQSTQAGQWSRIEAVERMSQSLQQRHGEAARERFSSQHQRARRGAQSVDSCSGGVPSAAPVGLPMRACGGGVPSAAPVGLSTRALGGGVPSAAPVRLYTRAATVAWPEPALHGPEAEAVASCGLGVTHHMQSILNEAKTESETSPELGAALEAALEAAIQSLTACQAQQSQVLQREVARLKAEFRQKLAELEADFVLRAEALSSELSSSVAEQKGECELQVAEHAEHLTNSIRSLRHEPSYQNQTSRFRHGFMKAYGSGTAEPRSLQTPSNFGQNERQPAGMRYRIGSR</sequence>
<dbReference type="AlphaFoldDB" id="A0AB34J1D7"/>
<proteinExistence type="predicted"/>
<feature type="compositionally biased region" description="Basic and acidic residues" evidence="1">
    <location>
        <begin position="29"/>
        <end position="39"/>
    </location>
</feature>